<dbReference type="EMBL" id="AFLV02000001">
    <property type="protein sequence ID" value="EKR66581.1"/>
    <property type="molecule type" value="Genomic_DNA"/>
</dbReference>
<feature type="compositionally biased region" description="Polar residues" evidence="1">
    <location>
        <begin position="7"/>
        <end position="16"/>
    </location>
</feature>
<evidence type="ECO:0000313" key="3">
    <source>
        <dbReference type="Proteomes" id="UP000001338"/>
    </source>
</evidence>
<evidence type="ECO:0000256" key="1">
    <source>
        <dbReference type="SAM" id="MobiDB-lite"/>
    </source>
</evidence>
<gene>
    <name evidence="2" type="ORF">LEP1GSC036_1379</name>
</gene>
<feature type="region of interest" description="Disordered" evidence="1">
    <location>
        <begin position="1"/>
        <end position="27"/>
    </location>
</feature>
<proteinExistence type="predicted"/>
<name>A0A828Z8G2_9LEPT</name>
<organism evidence="2 3">
    <name type="scientific">Leptospira weilii str. 2006001853</name>
    <dbReference type="NCBI Taxonomy" id="1001589"/>
    <lineage>
        <taxon>Bacteria</taxon>
        <taxon>Pseudomonadati</taxon>
        <taxon>Spirochaetota</taxon>
        <taxon>Spirochaetia</taxon>
        <taxon>Leptospirales</taxon>
        <taxon>Leptospiraceae</taxon>
        <taxon>Leptospira</taxon>
    </lineage>
</organism>
<evidence type="ECO:0000313" key="2">
    <source>
        <dbReference type="EMBL" id="EKR66581.1"/>
    </source>
</evidence>
<dbReference type="AlphaFoldDB" id="A0A828Z8G2"/>
<dbReference type="RefSeq" id="WP_004495348.1">
    <property type="nucleotide sequence ID" value="NZ_AFLV02000001.1"/>
</dbReference>
<protein>
    <submittedName>
        <fullName evidence="2">Uncharacterized protein</fullName>
    </submittedName>
</protein>
<accession>A0A828Z8G2</accession>
<dbReference type="Proteomes" id="UP000001338">
    <property type="component" value="Unassembled WGS sequence"/>
</dbReference>
<sequence length="96" mass="11391">MNRPLPGTSNTLNFQDNYPEDQKADRREENWNQEKFCVFVNETFIFTTILESVIYTRTKEQNDLYLMVSREFVKSISKINSNLLKAKLVDFKMDSI</sequence>
<reference evidence="2 3" key="1">
    <citation type="submission" date="2012-10" db="EMBL/GenBank/DDBJ databases">
        <authorList>
            <person name="Harkins D.M."/>
            <person name="Durkin A.S."/>
            <person name="Brinkac L.M."/>
            <person name="Haft D.H."/>
            <person name="Selengut J.D."/>
            <person name="Sanka R."/>
            <person name="DePew J."/>
            <person name="Purushe J."/>
            <person name="Whelen A.C."/>
            <person name="Vinetz J.M."/>
            <person name="Sutton G.G."/>
            <person name="Nierman W.C."/>
            <person name="Fouts D.E."/>
        </authorList>
    </citation>
    <scope>NUCLEOTIDE SEQUENCE [LARGE SCALE GENOMIC DNA]</scope>
    <source>
        <strain evidence="2 3">2006001853</strain>
    </source>
</reference>
<comment type="caution">
    <text evidence="2">The sequence shown here is derived from an EMBL/GenBank/DDBJ whole genome shotgun (WGS) entry which is preliminary data.</text>
</comment>